<proteinExistence type="predicted"/>
<evidence type="ECO:0000313" key="1">
    <source>
        <dbReference type="EMBL" id="KAH6937268.1"/>
    </source>
</evidence>
<dbReference type="EMBL" id="CM023483">
    <property type="protein sequence ID" value="KAH6937268.1"/>
    <property type="molecule type" value="Genomic_DNA"/>
</dbReference>
<evidence type="ECO:0000313" key="2">
    <source>
        <dbReference type="Proteomes" id="UP000821845"/>
    </source>
</evidence>
<gene>
    <name evidence="1" type="ORF">HPB50_026236</name>
</gene>
<reference evidence="1" key="1">
    <citation type="submission" date="2020-05" db="EMBL/GenBank/DDBJ databases">
        <title>Large-scale comparative analyses of tick genomes elucidate their genetic diversity and vector capacities.</title>
        <authorList>
            <person name="Jia N."/>
            <person name="Wang J."/>
            <person name="Shi W."/>
            <person name="Du L."/>
            <person name="Sun Y."/>
            <person name="Zhan W."/>
            <person name="Jiang J."/>
            <person name="Wang Q."/>
            <person name="Zhang B."/>
            <person name="Ji P."/>
            <person name="Sakyi L.B."/>
            <person name="Cui X."/>
            <person name="Yuan T."/>
            <person name="Jiang B."/>
            <person name="Yang W."/>
            <person name="Lam T.T.-Y."/>
            <person name="Chang Q."/>
            <person name="Ding S."/>
            <person name="Wang X."/>
            <person name="Zhu J."/>
            <person name="Ruan X."/>
            <person name="Zhao L."/>
            <person name="Wei J."/>
            <person name="Que T."/>
            <person name="Du C."/>
            <person name="Cheng J."/>
            <person name="Dai P."/>
            <person name="Han X."/>
            <person name="Huang E."/>
            <person name="Gao Y."/>
            <person name="Liu J."/>
            <person name="Shao H."/>
            <person name="Ye R."/>
            <person name="Li L."/>
            <person name="Wei W."/>
            <person name="Wang X."/>
            <person name="Wang C."/>
            <person name="Yang T."/>
            <person name="Huo Q."/>
            <person name="Li W."/>
            <person name="Guo W."/>
            <person name="Chen H."/>
            <person name="Zhou L."/>
            <person name="Ni X."/>
            <person name="Tian J."/>
            <person name="Zhou Y."/>
            <person name="Sheng Y."/>
            <person name="Liu T."/>
            <person name="Pan Y."/>
            <person name="Xia L."/>
            <person name="Li J."/>
            <person name="Zhao F."/>
            <person name="Cao W."/>
        </authorList>
    </citation>
    <scope>NUCLEOTIDE SEQUENCE</scope>
    <source>
        <strain evidence="1">Hyas-2018</strain>
    </source>
</reference>
<keyword evidence="2" id="KW-1185">Reference proteome</keyword>
<sequence length="152" mass="17312">MTHFLLIPAGRPSLDGRMRAIMESGLRVEWYNEGVKDWHHCRHMQRSGASEAGVLSYEELSYDDMAAIFVLWGIMTMLSLAVFLAELGFHATATKRRCHQAFDARQRTIRHQGQVVNVPINVPNTVQCLPRNVPDDAAIDVHLKRWLFSKPS</sequence>
<dbReference type="Proteomes" id="UP000821845">
    <property type="component" value="Chromosome 3"/>
</dbReference>
<organism evidence="1 2">
    <name type="scientific">Hyalomma asiaticum</name>
    <name type="common">Tick</name>
    <dbReference type="NCBI Taxonomy" id="266040"/>
    <lineage>
        <taxon>Eukaryota</taxon>
        <taxon>Metazoa</taxon>
        <taxon>Ecdysozoa</taxon>
        <taxon>Arthropoda</taxon>
        <taxon>Chelicerata</taxon>
        <taxon>Arachnida</taxon>
        <taxon>Acari</taxon>
        <taxon>Parasitiformes</taxon>
        <taxon>Ixodida</taxon>
        <taxon>Ixodoidea</taxon>
        <taxon>Ixodidae</taxon>
        <taxon>Hyalomminae</taxon>
        <taxon>Hyalomma</taxon>
    </lineage>
</organism>
<accession>A0ACB7SRA8</accession>
<comment type="caution">
    <text evidence="1">The sequence shown here is derived from an EMBL/GenBank/DDBJ whole genome shotgun (WGS) entry which is preliminary data.</text>
</comment>
<protein>
    <submittedName>
        <fullName evidence="1">Uncharacterized protein</fullName>
    </submittedName>
</protein>
<name>A0ACB7SRA8_HYAAI</name>